<dbReference type="Gene3D" id="1.10.1410.10">
    <property type="match status" value="2"/>
</dbReference>
<dbReference type="Proteomes" id="UP000298416">
    <property type="component" value="Unassembled WGS sequence"/>
</dbReference>
<dbReference type="Gene3D" id="3.30.460.10">
    <property type="entry name" value="Beta Polymerase, domain 2"/>
    <property type="match status" value="1"/>
</dbReference>
<feature type="compositionally biased region" description="Basic and acidic residues" evidence="1">
    <location>
        <begin position="982"/>
        <end position="1009"/>
    </location>
</feature>
<dbReference type="InterPro" id="IPR043519">
    <property type="entry name" value="NT_sf"/>
</dbReference>
<dbReference type="SUPFAM" id="SSF81631">
    <property type="entry name" value="PAP/OAS1 substrate-binding domain"/>
    <property type="match status" value="1"/>
</dbReference>
<feature type="compositionally biased region" description="Basic residues" evidence="1">
    <location>
        <begin position="422"/>
        <end position="435"/>
    </location>
</feature>
<sequence length="1638" mass="181509">MSSREKLLDSLTAHISLYHSKNAGGSPNSNPSIRSTVLRWFSSLSVHQRRAHLTILDVNFVAILIQMEEKLHSSGCGRFIILPDLPQNDGSSLPTLCYRKSEGLLLRSSDSNGAEREIHGSLELFSSREGEKGGEGGGFGRLDAVCLSEVLVEDVSRFVDVMDEITHGEFLRGGEEGEMAADWLELAWLKAKGYYSLEEFVVNRMEVSLRLAWLNSNSGKKRGAKLKERLIAAGVAANVFWRKKGCVDWWEKLDDSVKKKVYSTYLGKAARSMTADMVKGKVSFSDDKMWLYDGSNKHLLRCDSDSLGKRNIATSRRIFSKVRFKAKPAEDSGDLSALCQIFNSLCILQVISTLLSAAQFDGYQKEKLFFSSLDCINSISDIIIRKLRELLMVISLDCTKIELLGEENMDSRTKKVNEKHVSNNRKKKGKNHNKKLNPVPRPSQDNSKPITPAKGRVAGKLCISHEDIRQSDKYDSEVPEKDPAHENHLTVHPMEPVKGINNGKVQNASRKSRKERKKRKSCGSNGPEVDNCQSRSIKVTSTRIDRPDANSSLSNSLGTDILGQHVGSCYSTKTDTHLCLSNNQNVGVVNDGATRPITKPGSMDGNLDSGATTVEAVVKCNDSMSSNVIDHVNYAVCDSGRQMKGSEPEGKMSQGTEQESLGLLRVRAINSPAYTSYEWPSTAPIHPSTSAHHPGAADRLHLDVDHNLRSHFHHSFVQTLQLRNSPTDGAYNGIIPRPLPMSLDCPPMVRGVNRLVPSSTCNYDSDFISRRQSSFRQSIAAHSVQSGAATSEDERTVSSEMMELPDVPNSLELTDEHDKNWMSEEELETHAIGLGGMDYNQYFGGGVMYWNPSDHPRTSFSRPPSLCSDDSSWAWREADMNKDVDDMVAFSSSYSANGLTSPSAGSFCSPFDPLGPGPLNYVMPGSEISSKVLHSSSTMTDIGVEESVSGSVSNISGDGDVTTVDSLPYPILRPIIIPSMPRERSRSEFKRSYDHKSPCVPQNRRDQPRIKRPPSPVVLCVPRAPHPPPPSPVGDSRKHRGFPTVRSGSSSPRHWGVKGWFHDGINFEETIMPMEGSEVIWPSWRNKGLPSRQITQPLAGTLLQDRLIAISQLARDQEHPDVTFPLQPPESQNNSPHKASLPLVHDILHDEINSFCKQVSAENFIRKPYINWAVKRVARSLQVLWPRSRTSVYGSNATGLSLPSSDVDLVVGLPPVRNLEPIKEAGILEGRNGIKETCLQHAARYLANQEWVKSDSLKIVENTAIPIIMLVVEVPSDLFSTPSNVQTPPKEETVQVPSDNGKAIQNDAENTESTASLNWSKIGNGSNDEFKSVRLDISFKSSTHTGLQTTGLVKDLTERFPAVTPLALVLKQFLADRSLDQSYSGGLSSYCLVGASLPVDVYLKTLGWYYDIHNLVGFAGKPNPTLQFWFRCLSTLNLISFSYHLHIIDPLCIDDPLFLTNNVGRNCFRIHQCIKAFADAYAMLETILTCLDNDGIDAKTTSKLLPKLIPSIGHLVGTYNAYKIIRNLIKKGKKKLTSSDWPSEQLLLVPKHVPVLALHRLSHKHRECLAIMAFAAVLEEEEHNEYWHFTTSLVWGLGLTRVNVTRLGIIPSPCENGYRLWGGMSRDTVVGRLLKSAW</sequence>
<feature type="region of interest" description="Disordered" evidence="1">
    <location>
        <begin position="982"/>
        <end position="1052"/>
    </location>
</feature>
<dbReference type="PANTHER" id="PTHR23092">
    <property type="entry name" value="POLY(A) RNA POLYMERASE"/>
    <property type="match status" value="1"/>
</dbReference>
<dbReference type="GO" id="GO:0043634">
    <property type="term" value="P:polyadenylation-dependent ncRNA catabolic process"/>
    <property type="evidence" value="ECO:0007669"/>
    <property type="project" value="TreeGrafter"/>
</dbReference>
<dbReference type="InterPro" id="IPR045862">
    <property type="entry name" value="Trf4-like"/>
</dbReference>
<comment type="caution">
    <text evidence="3">The sequence shown here is derived from an EMBL/GenBank/DDBJ whole genome shotgun (WGS) entry which is preliminary data.</text>
</comment>
<feature type="region of interest" description="Disordered" evidence="1">
    <location>
        <begin position="411"/>
        <end position="551"/>
    </location>
</feature>
<dbReference type="GO" id="GO:0005730">
    <property type="term" value="C:nucleolus"/>
    <property type="evidence" value="ECO:0007669"/>
    <property type="project" value="TreeGrafter"/>
</dbReference>
<name>A0A8X8WX88_SALSN</name>
<evidence type="ECO:0000256" key="1">
    <source>
        <dbReference type="SAM" id="MobiDB-lite"/>
    </source>
</evidence>
<feature type="compositionally biased region" description="Basic and acidic residues" evidence="1">
    <location>
        <begin position="463"/>
        <end position="489"/>
    </location>
</feature>
<feature type="domain" description="Polymerase nucleotidyl transferase" evidence="2">
    <location>
        <begin position="1175"/>
        <end position="1218"/>
    </location>
</feature>
<dbReference type="Pfam" id="PF01909">
    <property type="entry name" value="NTP_transf_2"/>
    <property type="match status" value="1"/>
</dbReference>
<dbReference type="PANTHER" id="PTHR23092:SF48">
    <property type="entry name" value="NUCLEOTIDYLTRANSFERASE FAMILY PROTEIN"/>
    <property type="match status" value="1"/>
</dbReference>
<feature type="compositionally biased region" description="Basic and acidic residues" evidence="1">
    <location>
        <begin position="411"/>
        <end position="421"/>
    </location>
</feature>
<dbReference type="EMBL" id="PNBA02000013">
    <property type="protein sequence ID" value="KAG6402726.1"/>
    <property type="molecule type" value="Genomic_DNA"/>
</dbReference>
<dbReference type="GO" id="GO:0031123">
    <property type="term" value="P:RNA 3'-end processing"/>
    <property type="evidence" value="ECO:0007669"/>
    <property type="project" value="TreeGrafter"/>
</dbReference>
<evidence type="ECO:0000313" key="4">
    <source>
        <dbReference type="Proteomes" id="UP000298416"/>
    </source>
</evidence>
<feature type="compositionally biased region" description="Basic residues" evidence="1">
    <location>
        <begin position="510"/>
        <end position="521"/>
    </location>
</feature>
<dbReference type="SUPFAM" id="SSF81301">
    <property type="entry name" value="Nucleotidyltransferase"/>
    <property type="match status" value="1"/>
</dbReference>
<evidence type="ECO:0000313" key="3">
    <source>
        <dbReference type="EMBL" id="KAG6402726.1"/>
    </source>
</evidence>
<keyword evidence="4" id="KW-1185">Reference proteome</keyword>
<reference evidence="3" key="2">
    <citation type="submission" date="2020-08" db="EMBL/GenBank/DDBJ databases">
        <title>Plant Genome Project.</title>
        <authorList>
            <person name="Zhang R.-G."/>
        </authorList>
    </citation>
    <scope>NUCLEOTIDE SEQUENCE</scope>
    <source>
        <strain evidence="3">Huo1</strain>
        <tissue evidence="3">Leaf</tissue>
    </source>
</reference>
<evidence type="ECO:0000259" key="2">
    <source>
        <dbReference type="Pfam" id="PF01909"/>
    </source>
</evidence>
<gene>
    <name evidence="3" type="ORF">SASPL_134935</name>
</gene>
<dbReference type="GO" id="GO:0003729">
    <property type="term" value="F:mRNA binding"/>
    <property type="evidence" value="ECO:0007669"/>
    <property type="project" value="TreeGrafter"/>
</dbReference>
<protein>
    <recommendedName>
        <fullName evidence="2">Polymerase nucleotidyl transferase domain-containing protein</fullName>
    </recommendedName>
</protein>
<organism evidence="3">
    <name type="scientific">Salvia splendens</name>
    <name type="common">Scarlet sage</name>
    <dbReference type="NCBI Taxonomy" id="180675"/>
    <lineage>
        <taxon>Eukaryota</taxon>
        <taxon>Viridiplantae</taxon>
        <taxon>Streptophyta</taxon>
        <taxon>Embryophyta</taxon>
        <taxon>Tracheophyta</taxon>
        <taxon>Spermatophyta</taxon>
        <taxon>Magnoliopsida</taxon>
        <taxon>eudicotyledons</taxon>
        <taxon>Gunneridae</taxon>
        <taxon>Pentapetalae</taxon>
        <taxon>asterids</taxon>
        <taxon>lamiids</taxon>
        <taxon>Lamiales</taxon>
        <taxon>Lamiaceae</taxon>
        <taxon>Nepetoideae</taxon>
        <taxon>Mentheae</taxon>
        <taxon>Salviinae</taxon>
        <taxon>Salvia</taxon>
        <taxon>Salvia subgen. Calosphace</taxon>
        <taxon>core Calosphace</taxon>
    </lineage>
</organism>
<proteinExistence type="predicted"/>
<feature type="compositionally biased region" description="Polar residues" evidence="1">
    <location>
        <begin position="531"/>
        <end position="542"/>
    </location>
</feature>
<dbReference type="InterPro" id="IPR002934">
    <property type="entry name" value="Polymerase_NTP_transf_dom"/>
</dbReference>
<dbReference type="GO" id="GO:1990817">
    <property type="term" value="F:poly(A) RNA polymerase activity"/>
    <property type="evidence" value="ECO:0007669"/>
    <property type="project" value="InterPro"/>
</dbReference>
<dbReference type="GO" id="GO:0031499">
    <property type="term" value="C:TRAMP complex"/>
    <property type="evidence" value="ECO:0007669"/>
    <property type="project" value="TreeGrafter"/>
</dbReference>
<reference evidence="3" key="1">
    <citation type="submission" date="2018-01" db="EMBL/GenBank/DDBJ databases">
        <authorList>
            <person name="Mao J.F."/>
        </authorList>
    </citation>
    <scope>NUCLEOTIDE SEQUENCE</scope>
    <source>
        <strain evidence="3">Huo1</strain>
        <tissue evidence="3">Leaf</tissue>
    </source>
</reference>
<accession>A0A8X8WX88</accession>